<dbReference type="AlphaFoldDB" id="A0A0F5V8T3"/>
<evidence type="ECO:0000313" key="2">
    <source>
        <dbReference type="EMBL" id="KKC98497.1"/>
    </source>
</evidence>
<sequence>MRADMDSSETAGCSQCKQDVCRQDDTGMMLQEEARDTARMAVESSPGMGNGSGDQDTSG</sequence>
<name>A0A0F5V8T3_9GAMM</name>
<dbReference type="Proteomes" id="UP000033633">
    <property type="component" value="Unassembled WGS sequence"/>
</dbReference>
<keyword evidence="3" id="KW-1185">Reference proteome</keyword>
<reference evidence="2 3" key="1">
    <citation type="submission" date="2014-12" db="EMBL/GenBank/DDBJ databases">
        <title>Mercury Reductase activity and rhizosphere competence traits in the genome of root associated Photobacterium halotolerans MELD1.</title>
        <authorList>
            <person name="Mathew D.C."/>
            <person name="Huang C.-C."/>
        </authorList>
    </citation>
    <scope>NUCLEOTIDE SEQUENCE [LARGE SCALE GENOMIC DNA]</scope>
    <source>
        <strain evidence="2 3">MELD1</strain>
    </source>
</reference>
<feature type="compositionally biased region" description="Polar residues" evidence="1">
    <location>
        <begin position="8"/>
        <end position="17"/>
    </location>
</feature>
<accession>A0A0F5V8T3</accession>
<protein>
    <submittedName>
        <fullName evidence="2">Uncharacterized protein</fullName>
    </submittedName>
</protein>
<gene>
    <name evidence="2" type="ORF">KY46_18090</name>
</gene>
<dbReference type="EMBL" id="JWYV01000019">
    <property type="protein sequence ID" value="KKC98497.1"/>
    <property type="molecule type" value="Genomic_DNA"/>
</dbReference>
<organism evidence="2 3">
    <name type="scientific">Photobacterium halotolerans</name>
    <dbReference type="NCBI Taxonomy" id="265726"/>
    <lineage>
        <taxon>Bacteria</taxon>
        <taxon>Pseudomonadati</taxon>
        <taxon>Pseudomonadota</taxon>
        <taxon>Gammaproteobacteria</taxon>
        <taxon>Vibrionales</taxon>
        <taxon>Vibrionaceae</taxon>
        <taxon>Photobacterium</taxon>
    </lineage>
</organism>
<proteinExistence type="predicted"/>
<evidence type="ECO:0000256" key="1">
    <source>
        <dbReference type="SAM" id="MobiDB-lite"/>
    </source>
</evidence>
<feature type="region of interest" description="Disordered" evidence="1">
    <location>
        <begin position="1"/>
        <end position="59"/>
    </location>
</feature>
<evidence type="ECO:0000313" key="3">
    <source>
        <dbReference type="Proteomes" id="UP000033633"/>
    </source>
</evidence>
<comment type="caution">
    <text evidence="2">The sequence shown here is derived from an EMBL/GenBank/DDBJ whole genome shotgun (WGS) entry which is preliminary data.</text>
</comment>
<dbReference type="PATRIC" id="fig|265726.11.peg.1900"/>